<evidence type="ECO:0000256" key="4">
    <source>
        <dbReference type="SAM" id="MobiDB-lite"/>
    </source>
</evidence>
<evidence type="ECO:0000256" key="3">
    <source>
        <dbReference type="SAM" id="Coils"/>
    </source>
</evidence>
<feature type="coiled-coil region" evidence="3">
    <location>
        <begin position="958"/>
        <end position="992"/>
    </location>
</feature>
<organism evidence="5 6">
    <name type="scientific">Ceratodon purpureus</name>
    <name type="common">Fire moss</name>
    <name type="synonym">Dicranum purpureum</name>
    <dbReference type="NCBI Taxonomy" id="3225"/>
    <lineage>
        <taxon>Eukaryota</taxon>
        <taxon>Viridiplantae</taxon>
        <taxon>Streptophyta</taxon>
        <taxon>Embryophyta</taxon>
        <taxon>Bryophyta</taxon>
        <taxon>Bryophytina</taxon>
        <taxon>Bryopsida</taxon>
        <taxon>Dicranidae</taxon>
        <taxon>Pseudoditrichales</taxon>
        <taxon>Ditrichaceae</taxon>
        <taxon>Ceratodon</taxon>
    </lineage>
</organism>
<keyword evidence="2" id="KW-0677">Repeat</keyword>
<protein>
    <submittedName>
        <fullName evidence="5">Uncharacterized protein</fullName>
    </submittedName>
</protein>
<feature type="region of interest" description="Disordered" evidence="4">
    <location>
        <begin position="683"/>
        <end position="705"/>
    </location>
</feature>
<accession>A0A8T0GPZ7</accession>
<dbReference type="Pfam" id="PF01344">
    <property type="entry name" value="Kelch_1"/>
    <property type="match status" value="1"/>
</dbReference>
<dbReference type="InterPro" id="IPR006652">
    <property type="entry name" value="Kelch_1"/>
</dbReference>
<dbReference type="InterPro" id="IPR015915">
    <property type="entry name" value="Kelch-typ_b-propeller"/>
</dbReference>
<feature type="compositionally biased region" description="Basic and acidic residues" evidence="4">
    <location>
        <begin position="77"/>
        <end position="88"/>
    </location>
</feature>
<dbReference type="Gene3D" id="2.120.10.80">
    <property type="entry name" value="Kelch-type beta propeller"/>
    <property type="match status" value="2"/>
</dbReference>
<feature type="compositionally biased region" description="Basic and acidic residues" evidence="4">
    <location>
        <begin position="39"/>
        <end position="50"/>
    </location>
</feature>
<evidence type="ECO:0000313" key="6">
    <source>
        <dbReference type="Proteomes" id="UP000822688"/>
    </source>
</evidence>
<dbReference type="AlphaFoldDB" id="A0A8T0GPZ7"/>
<keyword evidence="3" id="KW-0175">Coiled coil</keyword>
<name>A0A8T0GPZ7_CERPU</name>
<proteinExistence type="predicted"/>
<reference evidence="5" key="1">
    <citation type="submission" date="2020-06" db="EMBL/GenBank/DDBJ databases">
        <title>WGS assembly of Ceratodon purpureus strain R40.</title>
        <authorList>
            <person name="Carey S.B."/>
            <person name="Jenkins J."/>
            <person name="Shu S."/>
            <person name="Lovell J.T."/>
            <person name="Sreedasyam A."/>
            <person name="Maumus F."/>
            <person name="Tiley G.P."/>
            <person name="Fernandez-Pozo N."/>
            <person name="Barry K."/>
            <person name="Chen C."/>
            <person name="Wang M."/>
            <person name="Lipzen A."/>
            <person name="Daum C."/>
            <person name="Saski C.A."/>
            <person name="Payton A.C."/>
            <person name="Mcbreen J.C."/>
            <person name="Conrad R.E."/>
            <person name="Kollar L.M."/>
            <person name="Olsson S."/>
            <person name="Huttunen S."/>
            <person name="Landis J.B."/>
            <person name="Wickett N.J."/>
            <person name="Johnson M.G."/>
            <person name="Rensing S.A."/>
            <person name="Grimwood J."/>
            <person name="Schmutz J."/>
            <person name="Mcdaniel S.F."/>
        </authorList>
    </citation>
    <scope>NUCLEOTIDE SEQUENCE</scope>
    <source>
        <strain evidence="5">R40</strain>
    </source>
</reference>
<dbReference type="PANTHER" id="PTHR46093">
    <property type="entry name" value="ACYL-COA-BINDING DOMAIN-CONTAINING PROTEIN 5"/>
    <property type="match status" value="1"/>
</dbReference>
<comment type="caution">
    <text evidence="5">The sequence shown here is derived from an EMBL/GenBank/DDBJ whole genome shotgun (WGS) entry which is preliminary data.</text>
</comment>
<feature type="region of interest" description="Disordered" evidence="4">
    <location>
        <begin position="172"/>
        <end position="191"/>
    </location>
</feature>
<sequence>MALSEASNPAPGSDSKQEALENVGVASGGFGDGGLMGREMVKEEVNDLERTPVNGSRLSVFESRYDRGNVSARSAGRRRDDDGSRDGFPRGFSAVSSSRLGSRRMVASGEITREESLDRGKDGTEEIMMTPEMDSSRSLAIYFDSEQMDRSSLIDDSPVYGSVRTELTPELGSFHVGQGNGGGESDDSDVEEARLDASLGALSARKGNHKRHLFSKRKKSAAEKVAPVDGQQLPIKSQLHADFVLGAERAHESRREGYITSRLFAKPMSGRDDYISNYSSPSPDVRVQASNFEASAGGYEITFDDVGDAQGWNSMYPRGDIPEPRQFHAAAVVGRRMVVVGGLTASGPSNDVQMLHLSRMTWTELGRGGSFANGQAGNLKAVTPVSTPGQLPLCRGHSLISWGKTVLLVGGQLSPASDRVEVWSFDLETECWTKITAKGEVPAARSGQSVTRAGSILIMFGGETLKGQKLNDLHILDLKSLMWLPLHTLGSGPSPRTRHCATMYDDRYLLVFGGASKSKPLSDLFALDFETMEWSKMKTKGIIPSPRSGHAGILIGDKWYIAGGETRGQGSIETLMLDVGNLTWSGIAATTPNTAVANQGLSLVLVQRKEKTMLVAFGGKGAELSNQVQVLYIMPLDHVKNSSYSGNSEARDGQANDAVLGHSGSGLSCACVDVAKTHLSPLAEEQYGSRNSTGNSPSTESSFDLNGVVSLRRRYGAEKSKYPVVRQPPEEILSRVLRETSTQESNSPLQHFKISDTLHGDLEMRGRLAPIATRSSEKVRKPGGSSRRVGSFDSTLTSVMESAEYRADSSRRVAMITDLSTRTRSHGSGRSESLYTTAQRHSWEGEECSDSQLLADLQDAMTMERRIHLINKYRQSFEMKLSAAVRKGELAEEKLTTVLRGKEESEKSLTLALKTRQHAEGKLAASLKAQTDLKERVVAAERAQEDSNNLCNVVHSENLRLEHDLAFLKAVLEDTQKELQSTREVLASERARSFQLQMEVFDLKKRLSPTLLTGETPNLTSDTQLMPVSENV</sequence>
<gene>
    <name evidence="5" type="ORF">KC19_9G083300</name>
</gene>
<dbReference type="EMBL" id="CM026430">
    <property type="protein sequence ID" value="KAG0561676.1"/>
    <property type="molecule type" value="Genomic_DNA"/>
</dbReference>
<feature type="region of interest" description="Disordered" evidence="4">
    <location>
        <begin position="770"/>
        <end position="791"/>
    </location>
</feature>
<dbReference type="SUPFAM" id="SSF117281">
    <property type="entry name" value="Kelch motif"/>
    <property type="match status" value="2"/>
</dbReference>
<feature type="compositionally biased region" description="Polar residues" evidence="4">
    <location>
        <begin position="688"/>
        <end position="704"/>
    </location>
</feature>
<dbReference type="PANTHER" id="PTHR46093:SF4">
    <property type="entry name" value="GALACTOSE OXIDASE_KELCH REPEAT SUPERFAMILY PROTEIN"/>
    <property type="match status" value="1"/>
</dbReference>
<feature type="compositionally biased region" description="Gly residues" evidence="4">
    <location>
        <begin position="26"/>
        <end position="36"/>
    </location>
</feature>
<keyword evidence="6" id="KW-1185">Reference proteome</keyword>
<evidence type="ECO:0000256" key="2">
    <source>
        <dbReference type="ARBA" id="ARBA00022737"/>
    </source>
</evidence>
<keyword evidence="1" id="KW-0880">Kelch repeat</keyword>
<evidence type="ECO:0000256" key="1">
    <source>
        <dbReference type="ARBA" id="ARBA00022441"/>
    </source>
</evidence>
<evidence type="ECO:0000313" key="5">
    <source>
        <dbReference type="EMBL" id="KAG0561676.1"/>
    </source>
</evidence>
<dbReference type="Pfam" id="PF24681">
    <property type="entry name" value="Kelch_KLHDC2_KLHL20_DRC7"/>
    <property type="match status" value="1"/>
</dbReference>
<dbReference type="Proteomes" id="UP000822688">
    <property type="component" value="Chromosome 9"/>
</dbReference>
<feature type="region of interest" description="Disordered" evidence="4">
    <location>
        <begin position="1"/>
        <end position="95"/>
    </location>
</feature>